<accession>A0A5D0TTK2</accession>
<sequence>MSAAPDLSFKRPSPARVYSYLLGGKSWFEVDRVAGERVKQLLPDAVEVARENFLFAGRAAAWAVGAYGVGQVLEIGPGIVDDVPLPSVEDQVRRVRPDAVVVGADNDSVVLAHSRTRPGYGVLEGDVTDLDGIFGNPALRRVLDVDAPTVVVLAAVAHFVPDDLVGGVLRGLWERVAPGSALVMSHAMAVASQARRVSGVEQVYQGATSPIRLRTESEIRGLVADWEVVDPPGLCDVARWGLPRPHDGLVGEYARVVGLVARRPDGRSVDDRDLRAGAVTAR</sequence>
<name>A0A5D0TTK2_9ACTN</name>
<keyword evidence="1" id="KW-0489">Methyltransferase</keyword>
<dbReference type="InterPro" id="IPR006764">
    <property type="entry name" value="SAM_dep_MeTrfase_SAV2177_type"/>
</dbReference>
<dbReference type="RefSeq" id="WP_148354988.1">
    <property type="nucleotide sequence ID" value="NZ_JBHSBF010000002.1"/>
</dbReference>
<keyword evidence="2" id="KW-1185">Reference proteome</keyword>
<dbReference type="Proteomes" id="UP000322634">
    <property type="component" value="Unassembled WGS sequence"/>
</dbReference>
<organism evidence="1 2">
    <name type="scientific">Actinomadura syzygii</name>
    <dbReference type="NCBI Taxonomy" id="1427538"/>
    <lineage>
        <taxon>Bacteria</taxon>
        <taxon>Bacillati</taxon>
        <taxon>Actinomycetota</taxon>
        <taxon>Actinomycetes</taxon>
        <taxon>Streptosporangiales</taxon>
        <taxon>Thermomonosporaceae</taxon>
        <taxon>Actinomadura</taxon>
    </lineage>
</organism>
<protein>
    <submittedName>
        <fullName evidence="1">SAM-dependent methyltransferase</fullName>
    </submittedName>
</protein>
<dbReference type="AlphaFoldDB" id="A0A5D0TTK2"/>
<evidence type="ECO:0000313" key="2">
    <source>
        <dbReference type="Proteomes" id="UP000322634"/>
    </source>
</evidence>
<keyword evidence="1" id="KW-0808">Transferase</keyword>
<dbReference type="EMBL" id="VSFF01000016">
    <property type="protein sequence ID" value="TYC08645.1"/>
    <property type="molecule type" value="Genomic_DNA"/>
</dbReference>
<evidence type="ECO:0000313" key="1">
    <source>
        <dbReference type="EMBL" id="TYC08645.1"/>
    </source>
</evidence>
<dbReference type="OrthoDB" id="3468913at2"/>
<dbReference type="PIRSF" id="PIRSF017393">
    <property type="entry name" value="MTase_SAV2177"/>
    <property type="match status" value="1"/>
</dbReference>
<dbReference type="InterPro" id="IPR029063">
    <property type="entry name" value="SAM-dependent_MTases_sf"/>
</dbReference>
<dbReference type="GO" id="GO:0008168">
    <property type="term" value="F:methyltransferase activity"/>
    <property type="evidence" value="ECO:0007669"/>
    <property type="project" value="UniProtKB-KW"/>
</dbReference>
<dbReference type="Gene3D" id="3.40.50.150">
    <property type="entry name" value="Vaccinia Virus protein VP39"/>
    <property type="match status" value="1"/>
</dbReference>
<dbReference type="GO" id="GO:0032259">
    <property type="term" value="P:methylation"/>
    <property type="evidence" value="ECO:0007669"/>
    <property type="project" value="UniProtKB-KW"/>
</dbReference>
<dbReference type="SUPFAM" id="SSF53335">
    <property type="entry name" value="S-adenosyl-L-methionine-dependent methyltransferases"/>
    <property type="match status" value="1"/>
</dbReference>
<comment type="caution">
    <text evidence="1">The sequence shown here is derived from an EMBL/GenBank/DDBJ whole genome shotgun (WGS) entry which is preliminary data.</text>
</comment>
<proteinExistence type="predicted"/>
<reference evidence="1 2" key="1">
    <citation type="submission" date="2019-08" db="EMBL/GenBank/DDBJ databases">
        <title>Actinomadura sp. nov. CYP1-5 isolated from mountain soil.</title>
        <authorList>
            <person name="Songsumanus A."/>
            <person name="Kuncharoen N."/>
            <person name="Kudo T."/>
            <person name="Yuki M."/>
            <person name="Igarashi Y."/>
            <person name="Tanasupawat S."/>
        </authorList>
    </citation>
    <scope>NUCLEOTIDE SEQUENCE [LARGE SCALE GENOMIC DNA]</scope>
    <source>
        <strain evidence="1 2">GKU157</strain>
    </source>
</reference>
<dbReference type="Pfam" id="PF04672">
    <property type="entry name" value="Methyltransf_19"/>
    <property type="match status" value="1"/>
</dbReference>
<gene>
    <name evidence="1" type="ORF">FXF65_37805</name>
</gene>